<dbReference type="Proteomes" id="UP000324022">
    <property type="component" value="Unassembled WGS sequence"/>
</dbReference>
<feature type="coiled-coil region" evidence="1">
    <location>
        <begin position="16"/>
        <end position="43"/>
    </location>
</feature>
<reference evidence="2 3" key="1">
    <citation type="submission" date="2018-03" db="EMBL/GenBank/DDBJ databases">
        <authorList>
            <person name="Guldener U."/>
        </authorList>
    </citation>
    <scope>NUCLEOTIDE SEQUENCE [LARGE SCALE GENOMIC DNA]</scope>
    <source>
        <strain evidence="2 3">NBRC100155</strain>
    </source>
</reference>
<dbReference type="EMBL" id="OOIN01000017">
    <property type="protein sequence ID" value="SPO27523.1"/>
    <property type="molecule type" value="Genomic_DNA"/>
</dbReference>
<dbReference type="AlphaFoldDB" id="A0A5C3EA60"/>
<protein>
    <submittedName>
        <fullName evidence="2">Uncharacterized protein</fullName>
    </submittedName>
</protein>
<accession>A0A5C3EA60</accession>
<dbReference type="OrthoDB" id="2548213at2759"/>
<evidence type="ECO:0000313" key="3">
    <source>
        <dbReference type="Proteomes" id="UP000324022"/>
    </source>
</evidence>
<organism evidence="2 3">
    <name type="scientific">Ustilago trichophora</name>
    <dbReference type="NCBI Taxonomy" id="86804"/>
    <lineage>
        <taxon>Eukaryota</taxon>
        <taxon>Fungi</taxon>
        <taxon>Dikarya</taxon>
        <taxon>Basidiomycota</taxon>
        <taxon>Ustilaginomycotina</taxon>
        <taxon>Ustilaginomycetes</taxon>
        <taxon>Ustilaginales</taxon>
        <taxon>Ustilaginaceae</taxon>
        <taxon>Ustilago</taxon>
    </lineage>
</organism>
<sequence>MSNTATTSSNTKKNELQLQLQTLNVLESELKSLKSNAKVYSAIPTSLDTPLISHAHGQKALFPNLDAKSALEDVQRQRKVLLANLQELES</sequence>
<keyword evidence="3" id="KW-1185">Reference proteome</keyword>
<evidence type="ECO:0000313" key="2">
    <source>
        <dbReference type="EMBL" id="SPO27523.1"/>
    </source>
</evidence>
<gene>
    <name evidence="2" type="ORF">UTRI_10640</name>
</gene>
<evidence type="ECO:0000256" key="1">
    <source>
        <dbReference type="SAM" id="Coils"/>
    </source>
</evidence>
<name>A0A5C3EA60_9BASI</name>
<keyword evidence="1" id="KW-0175">Coiled coil</keyword>
<proteinExistence type="predicted"/>